<name>A0ABX6R2E8_9VIBR</name>
<evidence type="ECO:0000313" key="2">
    <source>
        <dbReference type="Proteomes" id="UP000515264"/>
    </source>
</evidence>
<dbReference type="Proteomes" id="UP000515264">
    <property type="component" value="Chromosome 1"/>
</dbReference>
<dbReference type="EMBL" id="CP046268">
    <property type="protein sequence ID" value="QMV15437.1"/>
    <property type="molecule type" value="Genomic_DNA"/>
</dbReference>
<organism evidence="1 2">
    <name type="scientific">Vibrio spartinae</name>
    <dbReference type="NCBI Taxonomy" id="1918945"/>
    <lineage>
        <taxon>Bacteria</taxon>
        <taxon>Pseudomonadati</taxon>
        <taxon>Pseudomonadota</taxon>
        <taxon>Gammaproteobacteria</taxon>
        <taxon>Vibrionales</taxon>
        <taxon>Vibrionaceae</taxon>
        <taxon>Vibrio</taxon>
    </lineage>
</organism>
<dbReference type="RefSeq" id="WP_182287702.1">
    <property type="nucleotide sequence ID" value="NZ_CP046268.1"/>
</dbReference>
<evidence type="ECO:0000313" key="1">
    <source>
        <dbReference type="EMBL" id="QMV15437.1"/>
    </source>
</evidence>
<sequence length="197" mass="22757">MFQGFSENPERWQSQNKVYVTDIVAQGWYPTPMLFYAKPKGEFDLDEYMVQELTENWNELSEEIIESYPNRSHILQAAFELHKQRNYVASIPLFYSQADGICCEHFKSFLFAGNRVEESLEELELDSMLKVFLTPYKLKNHHNAGISCKKSARIAPNRNGILHGHRKHLDYGTEVNSLKAFSLLCFVVMSVGLLKGK</sequence>
<accession>A0ABX6R2E8</accession>
<gene>
    <name evidence="1" type="ORF">Vspart_02744</name>
</gene>
<protein>
    <submittedName>
        <fullName evidence="1">Uncharacterized protein</fullName>
    </submittedName>
</protein>
<keyword evidence="2" id="KW-1185">Reference proteome</keyword>
<proteinExistence type="predicted"/>
<reference evidence="1 2" key="1">
    <citation type="journal article" date="2020" name="J. Nat. Prod.">
        <title>Genomics-Metabolomics Profiling Disclosed Marine Vibrio spartinae 3.6 as a Producer of a New Branched Side Chain Prodigiosin.</title>
        <authorList>
            <person name="Vitale G.A."/>
            <person name="Sciarretta M."/>
            <person name="Palma Esposito F."/>
            <person name="January G.G."/>
            <person name="Giaccio M."/>
            <person name="Bunk B."/>
            <person name="Sproer C."/>
            <person name="Bajerski F."/>
            <person name="Power D."/>
            <person name="Festa C."/>
            <person name="Monti M.C."/>
            <person name="D'Auria M.V."/>
            <person name="de Pascale D."/>
        </authorList>
    </citation>
    <scope>NUCLEOTIDE SEQUENCE [LARGE SCALE GENOMIC DNA]</scope>
    <source>
        <strain evidence="1 2">3.6</strain>
    </source>
</reference>